<organism evidence="1 2">
    <name type="scientific">Cupriavidus neocaledonicus</name>
    <dbReference type="NCBI Taxonomy" id="1040979"/>
    <lineage>
        <taxon>Bacteria</taxon>
        <taxon>Pseudomonadati</taxon>
        <taxon>Pseudomonadota</taxon>
        <taxon>Betaproteobacteria</taxon>
        <taxon>Burkholderiales</taxon>
        <taxon>Burkholderiaceae</taxon>
        <taxon>Cupriavidus</taxon>
    </lineage>
</organism>
<reference evidence="1 2" key="1">
    <citation type="submission" date="2018-01" db="EMBL/GenBank/DDBJ databases">
        <authorList>
            <person name="Clerissi C."/>
        </authorList>
    </citation>
    <scope>NUCLEOTIDE SEQUENCE [LARGE SCALE GENOMIC DNA]</scope>
    <source>
        <strain evidence="1">Cupriavidus taiwanensis STM 6160</strain>
        <plasmid evidence="2">ii</plasmid>
    </source>
</reference>
<proteinExistence type="predicted"/>
<evidence type="ECO:0000313" key="2">
    <source>
        <dbReference type="Proteomes" id="UP000255168"/>
    </source>
</evidence>
<name>A0A375HLB0_9BURK</name>
<evidence type="ECO:0000313" key="1">
    <source>
        <dbReference type="EMBL" id="SPD59039.1"/>
    </source>
</evidence>
<geneLocation type="plasmid" evidence="2">
    <name>ii</name>
</geneLocation>
<gene>
    <name evidence="1" type="ORF">CBM2607_MP10441</name>
</gene>
<sequence length="82" mass="8426">MAGPPGGRRFIRSSTTGWSARAADAALQTHQLSLGPGEVHPTAATDDIATPSPETLYTLLGSHALGMGNTTILTALAKARRS</sequence>
<keyword evidence="1" id="KW-0614">Plasmid</keyword>
<dbReference type="Proteomes" id="UP000255168">
    <property type="component" value="Plasmid II"/>
</dbReference>
<accession>A0A375HLB0</accession>
<dbReference type="EMBL" id="LT984807">
    <property type="protein sequence ID" value="SPD59039.1"/>
    <property type="molecule type" value="Genomic_DNA"/>
</dbReference>
<protein>
    <submittedName>
        <fullName evidence="1">Uncharacterized protein</fullName>
    </submittedName>
</protein>
<dbReference type="AlphaFoldDB" id="A0A375HLB0"/>